<evidence type="ECO:0000256" key="1">
    <source>
        <dbReference type="ARBA" id="ARBA00004123"/>
    </source>
</evidence>
<dbReference type="STRING" id="64144.ENSATEP00000035717"/>
<dbReference type="AlphaFoldDB" id="A0A3Q1JKN9"/>
<dbReference type="FunFam" id="3.30.160.60:FF:001498">
    <property type="entry name" value="Zinc finger protein 404"/>
    <property type="match status" value="1"/>
</dbReference>
<feature type="domain" description="C2H2-type" evidence="9">
    <location>
        <begin position="151"/>
        <end position="178"/>
    </location>
</feature>
<dbReference type="Gene3D" id="3.30.160.60">
    <property type="entry name" value="Classic Zinc Finger"/>
    <property type="match status" value="5"/>
</dbReference>
<reference evidence="10" key="3">
    <citation type="submission" date="2025-09" db="UniProtKB">
        <authorList>
            <consortium name="Ensembl"/>
        </authorList>
    </citation>
    <scope>IDENTIFICATION</scope>
</reference>
<feature type="domain" description="C2H2-type" evidence="9">
    <location>
        <begin position="288"/>
        <end position="315"/>
    </location>
</feature>
<dbReference type="GO" id="GO:0006357">
    <property type="term" value="P:regulation of transcription by RNA polymerase II"/>
    <property type="evidence" value="ECO:0007669"/>
    <property type="project" value="TreeGrafter"/>
</dbReference>
<dbReference type="OMA" id="KGFQYIG"/>
<feature type="domain" description="C2H2-type" evidence="9">
    <location>
        <begin position="260"/>
        <end position="287"/>
    </location>
</feature>
<reference evidence="10" key="1">
    <citation type="submission" date="2021-04" db="EMBL/GenBank/DDBJ databases">
        <authorList>
            <consortium name="Wellcome Sanger Institute Data Sharing"/>
        </authorList>
    </citation>
    <scope>NUCLEOTIDE SEQUENCE [LARGE SCALE GENOMIC DNA]</scope>
</reference>
<evidence type="ECO:0000256" key="5">
    <source>
        <dbReference type="ARBA" id="ARBA00022833"/>
    </source>
</evidence>
<dbReference type="FunFam" id="3.30.160.60:FF:000029">
    <property type="entry name" value="GLI family zinc finger 4"/>
    <property type="match status" value="1"/>
</dbReference>
<feature type="compositionally biased region" description="Polar residues" evidence="8">
    <location>
        <begin position="84"/>
        <end position="95"/>
    </location>
</feature>
<evidence type="ECO:0000313" key="11">
    <source>
        <dbReference type="Proteomes" id="UP000265040"/>
    </source>
</evidence>
<dbReference type="InParanoid" id="A0A3Q1JKN9"/>
<dbReference type="GO" id="GO:0005634">
    <property type="term" value="C:nucleus"/>
    <property type="evidence" value="ECO:0007669"/>
    <property type="project" value="UniProtKB-SubCell"/>
</dbReference>
<feature type="region of interest" description="Disordered" evidence="8">
    <location>
        <begin position="17"/>
        <end position="55"/>
    </location>
</feature>
<feature type="domain" description="C2H2-type" evidence="9">
    <location>
        <begin position="232"/>
        <end position="259"/>
    </location>
</feature>
<dbReference type="GeneTree" id="ENSGT00940000167339"/>
<name>A0A3Q1JKN9_ANATE</name>
<evidence type="ECO:0000313" key="10">
    <source>
        <dbReference type="Ensembl" id="ENSATEP00000035717.2"/>
    </source>
</evidence>
<dbReference type="PANTHER" id="PTHR24390:SF79">
    <property type="entry name" value="ASPARAGINE-RICH ZINC FINGER PROTEIN AZF1"/>
    <property type="match status" value="1"/>
</dbReference>
<organism evidence="10 11">
    <name type="scientific">Anabas testudineus</name>
    <name type="common">Climbing perch</name>
    <name type="synonym">Anthias testudineus</name>
    <dbReference type="NCBI Taxonomy" id="64144"/>
    <lineage>
        <taxon>Eukaryota</taxon>
        <taxon>Metazoa</taxon>
        <taxon>Chordata</taxon>
        <taxon>Craniata</taxon>
        <taxon>Vertebrata</taxon>
        <taxon>Euteleostomi</taxon>
        <taxon>Actinopterygii</taxon>
        <taxon>Neopterygii</taxon>
        <taxon>Teleostei</taxon>
        <taxon>Neoteleostei</taxon>
        <taxon>Acanthomorphata</taxon>
        <taxon>Anabantaria</taxon>
        <taxon>Anabantiformes</taxon>
        <taxon>Anabantoidei</taxon>
        <taxon>Anabantidae</taxon>
        <taxon>Anabas</taxon>
    </lineage>
</organism>
<feature type="compositionally biased region" description="Basic and acidic residues" evidence="8">
    <location>
        <begin position="30"/>
        <end position="55"/>
    </location>
</feature>
<feature type="domain" description="C2H2-type" evidence="9">
    <location>
        <begin position="316"/>
        <end position="343"/>
    </location>
</feature>
<dbReference type="FunFam" id="3.30.160.60:FF:000557">
    <property type="entry name" value="zinc finger and SCAN domain-containing protein 29"/>
    <property type="match status" value="1"/>
</dbReference>
<accession>A0A3Q1JKN9</accession>
<dbReference type="GO" id="GO:0003700">
    <property type="term" value="F:DNA-binding transcription factor activity"/>
    <property type="evidence" value="ECO:0007669"/>
    <property type="project" value="TreeGrafter"/>
</dbReference>
<reference evidence="10" key="2">
    <citation type="submission" date="2025-08" db="UniProtKB">
        <authorList>
            <consortium name="Ensembl"/>
        </authorList>
    </citation>
    <scope>IDENTIFICATION</scope>
</reference>
<evidence type="ECO:0000256" key="7">
    <source>
        <dbReference type="PROSITE-ProRule" id="PRU00042"/>
    </source>
</evidence>
<dbReference type="InterPro" id="IPR013087">
    <property type="entry name" value="Znf_C2H2_type"/>
</dbReference>
<comment type="subcellular location">
    <subcellularLocation>
        <location evidence="1">Nucleus</location>
    </subcellularLocation>
</comment>
<dbReference type="InterPro" id="IPR036236">
    <property type="entry name" value="Znf_C2H2_sf"/>
</dbReference>
<keyword evidence="2" id="KW-0479">Metal-binding</keyword>
<feature type="domain" description="C2H2-type" evidence="9">
    <location>
        <begin position="204"/>
        <end position="231"/>
    </location>
</feature>
<feature type="region of interest" description="Disordered" evidence="8">
    <location>
        <begin position="84"/>
        <end position="103"/>
    </location>
</feature>
<sequence length="397" mass="45459">RASTLVFASCLRHGHHDASAQVVCPSEAVRSSRGDPRRGGENHDVSSEHVDDRQTQEIVFPSSELMKSEQDDPETHVLYEMQPVSSDSSAAQSEDNYSDGELVNSKGEQTNIMKMEMKGKILQGQSCRGNKKDQSVLPYKNRSAKSQKDRSFCHLCGKGFQYIGSLMKHIKTHESTTDCTICGMTYQSRKWLIAHLQNCHKKTNFCDTCGKIFASNRCLRLHEKTHTDITEFGCQECGKTFHRKEHLVVHMRTHSGEKPYHCDICGDAFSQSQNLISHKRSHLDDRPYHCDLCGKRFNTGGDLKRHMRCHTGEKPYPCDICGKCFRRRGHMTRHRRTHTRKGFYACHICSMKYRIIKLNTLLKKTILLLVVSWSYNVFCGSKHAQNWQHLHQKPAGC</sequence>
<keyword evidence="6" id="KW-0539">Nucleus</keyword>
<keyword evidence="11" id="KW-1185">Reference proteome</keyword>
<dbReference type="PROSITE" id="PS50157">
    <property type="entry name" value="ZINC_FINGER_C2H2_2"/>
    <property type="match status" value="6"/>
</dbReference>
<dbReference type="Pfam" id="PF00096">
    <property type="entry name" value="zf-C2H2"/>
    <property type="match status" value="3"/>
</dbReference>
<evidence type="ECO:0000256" key="2">
    <source>
        <dbReference type="ARBA" id="ARBA00022723"/>
    </source>
</evidence>
<dbReference type="GO" id="GO:0000978">
    <property type="term" value="F:RNA polymerase II cis-regulatory region sequence-specific DNA binding"/>
    <property type="evidence" value="ECO:0007669"/>
    <property type="project" value="TreeGrafter"/>
</dbReference>
<dbReference type="SMART" id="SM00355">
    <property type="entry name" value="ZnF_C2H2"/>
    <property type="match status" value="7"/>
</dbReference>
<dbReference type="SUPFAM" id="SSF57667">
    <property type="entry name" value="beta-beta-alpha zinc fingers"/>
    <property type="match status" value="4"/>
</dbReference>
<dbReference type="Ensembl" id="ENSATET00000036230.3">
    <property type="protein sequence ID" value="ENSATEP00000035717.2"/>
    <property type="gene ID" value="ENSATEG00000024549.3"/>
</dbReference>
<evidence type="ECO:0000256" key="3">
    <source>
        <dbReference type="ARBA" id="ARBA00022737"/>
    </source>
</evidence>
<dbReference type="PROSITE" id="PS00028">
    <property type="entry name" value="ZINC_FINGER_C2H2_1"/>
    <property type="match status" value="5"/>
</dbReference>
<dbReference type="PANTHER" id="PTHR24390">
    <property type="entry name" value="ZINC FINGER PROTEIN"/>
    <property type="match status" value="1"/>
</dbReference>
<protein>
    <recommendedName>
        <fullName evidence="9">C2H2-type domain-containing protein</fullName>
    </recommendedName>
</protein>
<dbReference type="Pfam" id="PF13912">
    <property type="entry name" value="zf-C2H2_6"/>
    <property type="match status" value="3"/>
</dbReference>
<dbReference type="GO" id="GO:0008270">
    <property type="term" value="F:zinc ion binding"/>
    <property type="evidence" value="ECO:0007669"/>
    <property type="project" value="UniProtKB-KW"/>
</dbReference>
<dbReference type="Proteomes" id="UP000265040">
    <property type="component" value="Chromosome 8"/>
</dbReference>
<evidence type="ECO:0000256" key="4">
    <source>
        <dbReference type="ARBA" id="ARBA00022771"/>
    </source>
</evidence>
<keyword evidence="3" id="KW-0677">Repeat</keyword>
<evidence type="ECO:0000259" key="9">
    <source>
        <dbReference type="PROSITE" id="PS50157"/>
    </source>
</evidence>
<dbReference type="FunFam" id="3.30.160.60:FF:001734">
    <property type="entry name" value="Zinc finger protein, putative"/>
    <property type="match status" value="1"/>
</dbReference>
<keyword evidence="5" id="KW-0862">Zinc</keyword>
<evidence type="ECO:0000256" key="6">
    <source>
        <dbReference type="ARBA" id="ARBA00023242"/>
    </source>
</evidence>
<evidence type="ECO:0000256" key="8">
    <source>
        <dbReference type="SAM" id="MobiDB-lite"/>
    </source>
</evidence>
<proteinExistence type="predicted"/>
<keyword evidence="4 7" id="KW-0863">Zinc-finger</keyword>